<reference evidence="1 2" key="1">
    <citation type="submission" date="2024-01" db="EMBL/GenBank/DDBJ databases">
        <title>Genome assemblies of Stephania.</title>
        <authorList>
            <person name="Yang L."/>
        </authorList>
    </citation>
    <scope>NUCLEOTIDE SEQUENCE [LARGE SCALE GENOMIC DNA]</scope>
    <source>
        <strain evidence="1">QJT</strain>
        <tissue evidence="1">Leaf</tissue>
    </source>
</reference>
<accession>A0AAP0IYZ8</accession>
<sequence length="59" mass="7187">MYTCQFNLWSHLRFLNCFLVWKEKLVRCILWKGRSIFMENDSDAETIWDNKTFGSLYST</sequence>
<proteinExistence type="predicted"/>
<keyword evidence="2" id="KW-1185">Reference proteome</keyword>
<evidence type="ECO:0000313" key="2">
    <source>
        <dbReference type="Proteomes" id="UP001417504"/>
    </source>
</evidence>
<dbReference type="Proteomes" id="UP001417504">
    <property type="component" value="Unassembled WGS sequence"/>
</dbReference>
<dbReference type="AlphaFoldDB" id="A0AAP0IYZ8"/>
<name>A0AAP0IYZ8_9MAGN</name>
<gene>
    <name evidence="1" type="ORF">Sjap_012693</name>
</gene>
<evidence type="ECO:0000313" key="1">
    <source>
        <dbReference type="EMBL" id="KAK9123091.1"/>
    </source>
</evidence>
<protein>
    <submittedName>
        <fullName evidence="1">Uncharacterized protein</fullName>
    </submittedName>
</protein>
<comment type="caution">
    <text evidence="1">The sequence shown here is derived from an EMBL/GenBank/DDBJ whole genome shotgun (WGS) entry which is preliminary data.</text>
</comment>
<dbReference type="EMBL" id="JBBNAE010000005">
    <property type="protein sequence ID" value="KAK9123091.1"/>
    <property type="molecule type" value="Genomic_DNA"/>
</dbReference>
<organism evidence="1 2">
    <name type="scientific">Stephania japonica</name>
    <dbReference type="NCBI Taxonomy" id="461633"/>
    <lineage>
        <taxon>Eukaryota</taxon>
        <taxon>Viridiplantae</taxon>
        <taxon>Streptophyta</taxon>
        <taxon>Embryophyta</taxon>
        <taxon>Tracheophyta</taxon>
        <taxon>Spermatophyta</taxon>
        <taxon>Magnoliopsida</taxon>
        <taxon>Ranunculales</taxon>
        <taxon>Menispermaceae</taxon>
        <taxon>Menispermoideae</taxon>
        <taxon>Cissampelideae</taxon>
        <taxon>Stephania</taxon>
    </lineage>
</organism>